<feature type="compositionally biased region" description="Low complexity" evidence="2">
    <location>
        <begin position="26"/>
        <end position="38"/>
    </location>
</feature>
<dbReference type="SUPFAM" id="SSF57959">
    <property type="entry name" value="Leucine zipper domain"/>
    <property type="match status" value="1"/>
</dbReference>
<feature type="coiled-coil region" evidence="1">
    <location>
        <begin position="228"/>
        <end position="276"/>
    </location>
</feature>
<dbReference type="GO" id="GO:0003700">
    <property type="term" value="F:DNA-binding transcription factor activity"/>
    <property type="evidence" value="ECO:0007669"/>
    <property type="project" value="InterPro"/>
</dbReference>
<evidence type="ECO:0000313" key="3">
    <source>
        <dbReference type="EMBL" id="OWM87670.1"/>
    </source>
</evidence>
<name>A0A218XS71_PUNGR</name>
<evidence type="ECO:0000313" key="4">
    <source>
        <dbReference type="Proteomes" id="UP000197138"/>
    </source>
</evidence>
<feature type="region of interest" description="Disordered" evidence="2">
    <location>
        <begin position="1"/>
        <end position="51"/>
    </location>
</feature>
<feature type="region of interest" description="Disordered" evidence="2">
    <location>
        <begin position="167"/>
        <end position="200"/>
    </location>
</feature>
<reference evidence="4" key="1">
    <citation type="journal article" date="2017" name="Plant J.">
        <title>The pomegranate (Punica granatum L.) genome and the genomics of punicalagin biosynthesis.</title>
        <authorList>
            <person name="Qin G."/>
            <person name="Xu C."/>
            <person name="Ming R."/>
            <person name="Tang H."/>
            <person name="Guyot R."/>
            <person name="Kramer E.M."/>
            <person name="Hu Y."/>
            <person name="Yi X."/>
            <person name="Qi Y."/>
            <person name="Xu X."/>
            <person name="Gao Z."/>
            <person name="Pan H."/>
            <person name="Jian J."/>
            <person name="Tian Y."/>
            <person name="Yue Z."/>
            <person name="Xu Y."/>
        </authorList>
    </citation>
    <scope>NUCLEOTIDE SEQUENCE [LARGE SCALE GENOMIC DNA]</scope>
    <source>
        <strain evidence="4">cv. Dabenzi</strain>
    </source>
</reference>
<evidence type="ECO:0000256" key="2">
    <source>
        <dbReference type="SAM" id="MobiDB-lite"/>
    </source>
</evidence>
<dbReference type="InterPro" id="IPR046347">
    <property type="entry name" value="bZIP_sf"/>
</dbReference>
<protein>
    <recommendedName>
        <fullName evidence="5">BZIP domain-containing protein</fullName>
    </recommendedName>
</protein>
<dbReference type="Proteomes" id="UP000197138">
    <property type="component" value="Unassembled WGS sequence"/>
</dbReference>
<dbReference type="Gene3D" id="1.20.5.170">
    <property type="match status" value="1"/>
</dbReference>
<dbReference type="PANTHER" id="PTHR46835">
    <property type="entry name" value="BASIC-LEUCINE ZIPPER (BZIP) TRANSCRIPTION FACTOR FAMILY PROTEIN-RELATED"/>
    <property type="match status" value="1"/>
</dbReference>
<dbReference type="GO" id="GO:0005634">
    <property type="term" value="C:nucleus"/>
    <property type="evidence" value="ECO:0007669"/>
    <property type="project" value="UniProtKB-ARBA"/>
</dbReference>
<proteinExistence type="predicted"/>
<evidence type="ECO:0000256" key="1">
    <source>
        <dbReference type="SAM" id="Coils"/>
    </source>
</evidence>
<dbReference type="EMBL" id="MTKT01000813">
    <property type="protein sequence ID" value="OWM87670.1"/>
    <property type="molecule type" value="Genomic_DNA"/>
</dbReference>
<evidence type="ECO:0008006" key="5">
    <source>
        <dbReference type="Google" id="ProtNLM"/>
    </source>
</evidence>
<comment type="caution">
    <text evidence="3">The sequence shown here is derived from an EMBL/GenBank/DDBJ whole genome shotgun (WGS) entry which is preliminary data.</text>
</comment>
<dbReference type="InterPro" id="IPR044797">
    <property type="entry name" value="At4g06598-like"/>
</dbReference>
<dbReference type="CDD" id="cd14703">
    <property type="entry name" value="bZIP_plant_RF2"/>
    <property type="match status" value="1"/>
</dbReference>
<dbReference type="PANTHER" id="PTHR46835:SF4">
    <property type="entry name" value="B-ZIP PROTEIN"/>
    <property type="match status" value="1"/>
</dbReference>
<sequence>MSTRQAHLPPRCPFQKKAVSRPVRDPSSTSPPTNSNNPGYFPRHHRSPSQGSILEDQPAWLEDLLSDPEVSTKGAVHRRSASDSVALLDGLGDSLQNLNLGSNAKLSDVKNEERGMLELDCTYGPNSPRGRSSGMTFSDSGIVSALSEYISQNPLQLLDGSLCISGTTNSDSKGDGPGGTNGDFNPEMKPGKRQSGQRSRVRKLQYIAELEKTVNIFQAFESELAVRVATLLQQRVTLTMENAKLKQKMARLRQEKLIMEGQYQSLRKEAERLKADLASSPNRHRRAYSETSLAARAGISEANWQTLG</sequence>
<organism evidence="3 4">
    <name type="scientific">Punica granatum</name>
    <name type="common">Pomegranate</name>
    <dbReference type="NCBI Taxonomy" id="22663"/>
    <lineage>
        <taxon>Eukaryota</taxon>
        <taxon>Viridiplantae</taxon>
        <taxon>Streptophyta</taxon>
        <taxon>Embryophyta</taxon>
        <taxon>Tracheophyta</taxon>
        <taxon>Spermatophyta</taxon>
        <taxon>Magnoliopsida</taxon>
        <taxon>eudicotyledons</taxon>
        <taxon>Gunneridae</taxon>
        <taxon>Pentapetalae</taxon>
        <taxon>rosids</taxon>
        <taxon>malvids</taxon>
        <taxon>Myrtales</taxon>
        <taxon>Lythraceae</taxon>
        <taxon>Punica</taxon>
    </lineage>
</organism>
<dbReference type="AlphaFoldDB" id="A0A218XS71"/>
<keyword evidence="1" id="KW-0175">Coiled coil</keyword>
<accession>A0A218XS71</accession>
<dbReference type="InterPro" id="IPR044759">
    <property type="entry name" value="bZIP_RF2"/>
</dbReference>
<gene>
    <name evidence="3" type="ORF">CDL15_Pgr022783</name>
</gene>